<dbReference type="Pfam" id="PF00378">
    <property type="entry name" value="ECH_1"/>
    <property type="match status" value="1"/>
</dbReference>
<keyword evidence="3" id="KW-0456">Lyase</keyword>
<gene>
    <name evidence="6" type="ORF">GCM10010191_50130</name>
</gene>
<comment type="caution">
    <text evidence="6">The sequence shown here is derived from an EMBL/GenBank/DDBJ whole genome shotgun (WGS) entry which is preliminary data.</text>
</comment>
<dbReference type="EMBL" id="BAAARW010000020">
    <property type="protein sequence ID" value="GAA2430515.1"/>
    <property type="molecule type" value="Genomic_DNA"/>
</dbReference>
<evidence type="ECO:0000313" key="7">
    <source>
        <dbReference type="Proteomes" id="UP001501231"/>
    </source>
</evidence>
<name>A0ABP5WPY2_9ACTN</name>
<evidence type="ECO:0000256" key="3">
    <source>
        <dbReference type="ARBA" id="ARBA00023239"/>
    </source>
</evidence>
<protein>
    <submittedName>
        <fullName evidence="6">Crotonase/enoyl-CoA hydratase family protein</fullName>
    </submittedName>
</protein>
<comment type="similarity">
    <text evidence="1 4">Belongs to the enoyl-CoA hydratase/isomerase family.</text>
</comment>
<evidence type="ECO:0000256" key="5">
    <source>
        <dbReference type="SAM" id="MobiDB-lite"/>
    </source>
</evidence>
<dbReference type="CDD" id="cd06558">
    <property type="entry name" value="crotonase-like"/>
    <property type="match status" value="1"/>
</dbReference>
<dbReference type="Proteomes" id="UP001501231">
    <property type="component" value="Unassembled WGS sequence"/>
</dbReference>
<dbReference type="RefSeq" id="WP_344592049.1">
    <property type="nucleotide sequence ID" value="NZ_BAAARW010000020.1"/>
</dbReference>
<dbReference type="PANTHER" id="PTHR11941">
    <property type="entry name" value="ENOYL-COA HYDRATASE-RELATED"/>
    <property type="match status" value="1"/>
</dbReference>
<keyword evidence="2" id="KW-0443">Lipid metabolism</keyword>
<dbReference type="PROSITE" id="PS00166">
    <property type="entry name" value="ENOYL_COA_HYDRATASE"/>
    <property type="match status" value="1"/>
</dbReference>
<evidence type="ECO:0000256" key="4">
    <source>
        <dbReference type="RuleBase" id="RU003707"/>
    </source>
</evidence>
<dbReference type="Gene3D" id="3.90.226.10">
    <property type="entry name" value="2-enoyl-CoA Hydratase, Chain A, domain 1"/>
    <property type="match status" value="1"/>
</dbReference>
<evidence type="ECO:0000313" key="6">
    <source>
        <dbReference type="EMBL" id="GAA2430515.1"/>
    </source>
</evidence>
<dbReference type="SUPFAM" id="SSF52096">
    <property type="entry name" value="ClpP/crotonase"/>
    <property type="match status" value="1"/>
</dbReference>
<dbReference type="InterPro" id="IPR029045">
    <property type="entry name" value="ClpP/crotonase-like_dom_sf"/>
</dbReference>
<dbReference type="InterPro" id="IPR018376">
    <property type="entry name" value="Enoyl-CoA_hyd/isom_CS"/>
</dbReference>
<keyword evidence="7" id="KW-1185">Reference proteome</keyword>
<dbReference type="InterPro" id="IPR001753">
    <property type="entry name" value="Enoyl-CoA_hydra/iso"/>
</dbReference>
<proteinExistence type="inferred from homology"/>
<dbReference type="InterPro" id="IPR014748">
    <property type="entry name" value="Enoyl-CoA_hydra_C"/>
</dbReference>
<organism evidence="6 7">
    <name type="scientific">Actinomadura vinacea</name>
    <dbReference type="NCBI Taxonomy" id="115336"/>
    <lineage>
        <taxon>Bacteria</taxon>
        <taxon>Bacillati</taxon>
        <taxon>Actinomycetota</taxon>
        <taxon>Actinomycetes</taxon>
        <taxon>Streptosporangiales</taxon>
        <taxon>Thermomonosporaceae</taxon>
        <taxon>Actinomadura</taxon>
    </lineage>
</organism>
<evidence type="ECO:0000256" key="2">
    <source>
        <dbReference type="ARBA" id="ARBA00023098"/>
    </source>
</evidence>
<dbReference type="NCBIfam" id="NF006100">
    <property type="entry name" value="PRK08252.1"/>
    <property type="match status" value="1"/>
</dbReference>
<evidence type="ECO:0000256" key="1">
    <source>
        <dbReference type="ARBA" id="ARBA00005254"/>
    </source>
</evidence>
<feature type="region of interest" description="Disordered" evidence="5">
    <location>
        <begin position="241"/>
        <end position="263"/>
    </location>
</feature>
<reference evidence="7" key="1">
    <citation type="journal article" date="2019" name="Int. J. Syst. Evol. Microbiol.">
        <title>The Global Catalogue of Microorganisms (GCM) 10K type strain sequencing project: providing services to taxonomists for standard genome sequencing and annotation.</title>
        <authorList>
            <consortium name="The Broad Institute Genomics Platform"/>
            <consortium name="The Broad Institute Genome Sequencing Center for Infectious Disease"/>
            <person name="Wu L."/>
            <person name="Ma J."/>
        </authorList>
    </citation>
    <scope>NUCLEOTIDE SEQUENCE [LARGE SCALE GENOMIC DNA]</scope>
    <source>
        <strain evidence="7">JCM 3325</strain>
    </source>
</reference>
<dbReference type="Gene3D" id="1.10.12.10">
    <property type="entry name" value="Lyase 2-enoyl-coa Hydratase, Chain A, domain 2"/>
    <property type="match status" value="1"/>
</dbReference>
<sequence length="263" mass="27769">MTTESSTTTAGDEVLVRHDSRVAIITINRPHAKNAVTRAVSEGIAAALDDLDRRDDLSVGVLTGAGGCFCAGMDLKAFLRGERPSIEGRGFAGLTEAPPKKPLIAAVEGYALAGGCEMVLACDLVVAARTARFGVPEVRRGLVAAAGGLLRLPHRVPEQIAMELALTGDMVTAERGYEIGLVNRLTEDGGALDGALALAARIAANGPLATLATKRVIREHGQWPEDERFARQRLITEPVLSSADAKEGAAAFAEKRRPNWQGR</sequence>
<accession>A0ABP5WPY2</accession>
<dbReference type="PANTHER" id="PTHR11941:SF169">
    <property type="entry name" value="(7AS)-7A-METHYL-1,5-DIOXO-2,3,5,6,7,7A-HEXAHYDRO-1H-INDENE-CARBOXYL-COA HYDROLASE"/>
    <property type="match status" value="1"/>
</dbReference>